<dbReference type="GO" id="GO:0005739">
    <property type="term" value="C:mitochondrion"/>
    <property type="evidence" value="ECO:0007669"/>
    <property type="project" value="TreeGrafter"/>
</dbReference>
<dbReference type="InterPro" id="IPR036291">
    <property type="entry name" value="NAD(P)-bd_dom_sf"/>
</dbReference>
<evidence type="ECO:0000259" key="2">
    <source>
        <dbReference type="SMART" id="SM00829"/>
    </source>
</evidence>
<dbReference type="SMART" id="SM00829">
    <property type="entry name" value="PKS_ER"/>
    <property type="match status" value="1"/>
</dbReference>
<dbReference type="EMBL" id="PJEX01000115">
    <property type="protein sequence ID" value="TKW54963.1"/>
    <property type="molecule type" value="Genomic_DNA"/>
</dbReference>
<sequence>MARRAHFLVCLNPFPVPVSECISDFDSLISRTSKRSYNTRSKCASYIIHKPPNPPQTILPKTILQSPYVTTLSPKVMATSRAWTFTARGSPRSVLSLVSLPAPSLPPASFFLAKAKPVPDADDGNEWLLVKVAYAALNPGSRIYITMLPAVARAKTAVPELDLSGTVADVWGPETGPGSASGPHGAMTTRNSRFAKGDRIAAFIPVSYSWPTGTGALAEHVVLPARYAVPVPSHVPLRDASSVLTAGCTAAVTLRAAALKKGDRVLVNGASGGVGSLAVQMARAAVGPEGYVVGVCSGRNAEMVRGLGADEVVDYTSSASPASKIMRQRFGKEGKQFDAVADCIGVQDIYANCAEYLVPGGVYAAVGIKPATNSYGGFMKAVWHMQMNALWPLATWLGGTGRRWAATTMMDPGKTLIEEVVGMLADGRIKAVFEREVGFEEVVDGYEIVGSGRARGKVVVKVNGD</sequence>
<dbReference type="Proteomes" id="UP000310108">
    <property type="component" value="Unassembled WGS sequence"/>
</dbReference>
<evidence type="ECO:0000256" key="1">
    <source>
        <dbReference type="ARBA" id="ARBA00023002"/>
    </source>
</evidence>
<dbReference type="PANTHER" id="PTHR11695">
    <property type="entry name" value="ALCOHOL DEHYDROGENASE RELATED"/>
    <property type="match status" value="1"/>
</dbReference>
<dbReference type="InterPro" id="IPR050700">
    <property type="entry name" value="YIM1/Zinc_Alcohol_DH_Fams"/>
</dbReference>
<dbReference type="InterPro" id="IPR020843">
    <property type="entry name" value="ER"/>
</dbReference>
<protein>
    <submittedName>
        <fullName evidence="3">Zinc-type alcohol dehydrogenase-like protein C16A3.02c</fullName>
    </submittedName>
</protein>
<dbReference type="GO" id="GO:0008270">
    <property type="term" value="F:zinc ion binding"/>
    <property type="evidence" value="ECO:0007669"/>
    <property type="project" value="InterPro"/>
</dbReference>
<dbReference type="Gene3D" id="3.90.180.10">
    <property type="entry name" value="Medium-chain alcohol dehydrogenases, catalytic domain"/>
    <property type="match status" value="1"/>
</dbReference>
<dbReference type="OrthoDB" id="3509362at2759"/>
<dbReference type="AlphaFoldDB" id="A0A4U6XHF0"/>
<dbReference type="PANTHER" id="PTHR11695:SF294">
    <property type="entry name" value="RETICULON-4-INTERACTING PROTEIN 1, MITOCHONDRIAL"/>
    <property type="match status" value="1"/>
</dbReference>
<name>A0A4U6XHF0_9PEZI</name>
<dbReference type="Gene3D" id="3.40.50.720">
    <property type="entry name" value="NAD(P)-binding Rossmann-like Domain"/>
    <property type="match status" value="1"/>
</dbReference>
<accession>A0A4U6XHF0</accession>
<evidence type="ECO:0000313" key="4">
    <source>
        <dbReference type="Proteomes" id="UP000310108"/>
    </source>
</evidence>
<dbReference type="Pfam" id="PF13602">
    <property type="entry name" value="ADH_zinc_N_2"/>
    <property type="match status" value="1"/>
</dbReference>
<dbReference type="InterPro" id="IPR002364">
    <property type="entry name" value="Quin_OxRdtase/zeta-crystal_CS"/>
</dbReference>
<keyword evidence="4" id="KW-1185">Reference proteome</keyword>
<organism evidence="3 4">
    <name type="scientific">Colletotrichum tanaceti</name>
    <dbReference type="NCBI Taxonomy" id="1306861"/>
    <lineage>
        <taxon>Eukaryota</taxon>
        <taxon>Fungi</taxon>
        <taxon>Dikarya</taxon>
        <taxon>Ascomycota</taxon>
        <taxon>Pezizomycotina</taxon>
        <taxon>Sordariomycetes</taxon>
        <taxon>Hypocreomycetidae</taxon>
        <taxon>Glomerellales</taxon>
        <taxon>Glomerellaceae</taxon>
        <taxon>Colletotrichum</taxon>
        <taxon>Colletotrichum destructivum species complex</taxon>
    </lineage>
</organism>
<dbReference type="SUPFAM" id="SSF51735">
    <property type="entry name" value="NAD(P)-binding Rossmann-fold domains"/>
    <property type="match status" value="1"/>
</dbReference>
<dbReference type="CDD" id="cd08267">
    <property type="entry name" value="MDR1"/>
    <property type="match status" value="1"/>
</dbReference>
<dbReference type="InterPro" id="IPR011032">
    <property type="entry name" value="GroES-like_sf"/>
</dbReference>
<feature type="domain" description="Enoyl reductase (ER)" evidence="2">
    <location>
        <begin position="104"/>
        <end position="460"/>
    </location>
</feature>
<gene>
    <name evidence="3" type="ORF">CTA1_695</name>
</gene>
<evidence type="ECO:0000313" key="3">
    <source>
        <dbReference type="EMBL" id="TKW54963.1"/>
    </source>
</evidence>
<dbReference type="SUPFAM" id="SSF50129">
    <property type="entry name" value="GroES-like"/>
    <property type="match status" value="1"/>
</dbReference>
<keyword evidence="1" id="KW-0560">Oxidoreductase</keyword>
<dbReference type="STRING" id="1306861.A0A4U6XHF0"/>
<dbReference type="GO" id="GO:0016491">
    <property type="term" value="F:oxidoreductase activity"/>
    <property type="evidence" value="ECO:0007669"/>
    <property type="project" value="UniProtKB-KW"/>
</dbReference>
<dbReference type="PROSITE" id="PS01162">
    <property type="entry name" value="QOR_ZETA_CRYSTAL"/>
    <property type="match status" value="1"/>
</dbReference>
<reference evidence="3 4" key="1">
    <citation type="journal article" date="2019" name="PLoS ONE">
        <title>Comparative genome analysis indicates high evolutionary potential of pathogenicity genes in Colletotrichum tanaceti.</title>
        <authorList>
            <person name="Lelwala R.V."/>
            <person name="Korhonen P.K."/>
            <person name="Young N.D."/>
            <person name="Scott J.B."/>
            <person name="Ades P.A."/>
            <person name="Gasser R.B."/>
            <person name="Taylor P.W.J."/>
        </authorList>
    </citation>
    <scope>NUCLEOTIDE SEQUENCE [LARGE SCALE GENOMIC DNA]</scope>
    <source>
        <strain evidence="3">BRIP57314</strain>
    </source>
</reference>
<proteinExistence type="predicted"/>
<comment type="caution">
    <text evidence="3">The sequence shown here is derived from an EMBL/GenBank/DDBJ whole genome shotgun (WGS) entry which is preliminary data.</text>
</comment>